<keyword evidence="4" id="KW-0560">Oxidoreductase</keyword>
<evidence type="ECO:0000256" key="3">
    <source>
        <dbReference type="ARBA" id="ARBA00022827"/>
    </source>
</evidence>
<evidence type="ECO:0000256" key="1">
    <source>
        <dbReference type="ARBA" id="ARBA00001974"/>
    </source>
</evidence>
<evidence type="ECO:0000256" key="4">
    <source>
        <dbReference type="ARBA" id="ARBA00023002"/>
    </source>
</evidence>
<evidence type="ECO:0000259" key="5">
    <source>
        <dbReference type="Pfam" id="PF00890"/>
    </source>
</evidence>
<dbReference type="InterPro" id="IPR027477">
    <property type="entry name" value="Succ_DH/fumarate_Rdtase_cat_sf"/>
</dbReference>
<evidence type="ECO:0000256" key="2">
    <source>
        <dbReference type="ARBA" id="ARBA00022630"/>
    </source>
</evidence>
<proteinExistence type="predicted"/>
<dbReference type="AlphaFoldDB" id="A0A2C5YSG3"/>
<protein>
    <recommendedName>
        <fullName evidence="5">FAD-dependent oxidoreductase 2 FAD-binding domain-containing protein</fullName>
    </recommendedName>
</protein>
<dbReference type="SUPFAM" id="SSF56425">
    <property type="entry name" value="Succinate dehydrogenase/fumarate reductase flavoprotein, catalytic domain"/>
    <property type="match status" value="1"/>
</dbReference>
<dbReference type="EMBL" id="NJEU01000783">
    <property type="protein sequence ID" value="PHH70563.1"/>
    <property type="molecule type" value="Genomic_DNA"/>
</dbReference>
<comment type="caution">
    <text evidence="6">The sequence shown here is derived from an EMBL/GenBank/DDBJ whole genome shotgun (WGS) entry which is preliminary data.</text>
</comment>
<dbReference type="Proteomes" id="UP000224854">
    <property type="component" value="Unassembled WGS sequence"/>
</dbReference>
<name>A0A2C5YSG3_9HYPO</name>
<dbReference type="PANTHER" id="PTHR43400">
    <property type="entry name" value="FUMARATE REDUCTASE"/>
    <property type="match status" value="1"/>
</dbReference>
<dbReference type="Gene3D" id="3.90.700.10">
    <property type="entry name" value="Succinate dehydrogenase/fumarate reductase flavoprotein, catalytic domain"/>
    <property type="match status" value="1"/>
</dbReference>
<dbReference type="Pfam" id="PF00890">
    <property type="entry name" value="FAD_binding_2"/>
    <property type="match status" value="1"/>
</dbReference>
<keyword evidence="7" id="KW-1185">Reference proteome</keyword>
<dbReference type="PANTHER" id="PTHR43400:SF7">
    <property type="entry name" value="FAD-DEPENDENT OXIDOREDUCTASE 2 FAD BINDING DOMAIN-CONTAINING PROTEIN"/>
    <property type="match status" value="1"/>
</dbReference>
<accession>A0A2C5YSG3</accession>
<evidence type="ECO:0000313" key="6">
    <source>
        <dbReference type="EMBL" id="PHH70563.1"/>
    </source>
</evidence>
<dbReference type="InterPro" id="IPR050315">
    <property type="entry name" value="FAD-oxidoreductase_2"/>
</dbReference>
<dbReference type="GO" id="GO:0016491">
    <property type="term" value="F:oxidoreductase activity"/>
    <property type="evidence" value="ECO:0007669"/>
    <property type="project" value="UniProtKB-KW"/>
</dbReference>
<dbReference type="Gene3D" id="3.50.50.60">
    <property type="entry name" value="FAD/NAD(P)-binding domain"/>
    <property type="match status" value="3"/>
</dbReference>
<keyword evidence="3" id="KW-0274">FAD</keyword>
<keyword evidence="2" id="KW-0285">Flavoprotein</keyword>
<evidence type="ECO:0000313" key="7">
    <source>
        <dbReference type="Proteomes" id="UP000224854"/>
    </source>
</evidence>
<organism evidence="6 7">
    <name type="scientific">Ophiocordyceps australis</name>
    <dbReference type="NCBI Taxonomy" id="1399860"/>
    <lineage>
        <taxon>Eukaryota</taxon>
        <taxon>Fungi</taxon>
        <taxon>Dikarya</taxon>
        <taxon>Ascomycota</taxon>
        <taxon>Pezizomycotina</taxon>
        <taxon>Sordariomycetes</taxon>
        <taxon>Hypocreomycetidae</taxon>
        <taxon>Hypocreales</taxon>
        <taxon>Ophiocordycipitaceae</taxon>
        <taxon>Ophiocordyceps</taxon>
    </lineage>
</organism>
<dbReference type="SUPFAM" id="SSF51905">
    <property type="entry name" value="FAD/NAD(P)-binding domain"/>
    <property type="match status" value="1"/>
</dbReference>
<comment type="cofactor">
    <cofactor evidence="1">
        <name>FAD</name>
        <dbReference type="ChEBI" id="CHEBI:57692"/>
    </cofactor>
</comment>
<dbReference type="InterPro" id="IPR003953">
    <property type="entry name" value="FAD-dep_OxRdtase_2_FAD-bd"/>
</dbReference>
<dbReference type="InterPro" id="IPR036188">
    <property type="entry name" value="FAD/NAD-bd_sf"/>
</dbReference>
<reference evidence="6 7" key="1">
    <citation type="submission" date="2017-06" db="EMBL/GenBank/DDBJ databases">
        <title>Ant-infecting Ophiocordyceps genomes reveal a high diversity of potential behavioral manipulation genes and a possible major role for enterotoxins.</title>
        <authorList>
            <person name="De Bekker C."/>
            <person name="Evans H.C."/>
            <person name="Brachmann A."/>
            <person name="Hughes D.P."/>
        </authorList>
    </citation>
    <scope>NUCLEOTIDE SEQUENCE [LARGE SCALE GENOMIC DNA]</scope>
    <source>
        <strain evidence="6 7">1348a</strain>
    </source>
</reference>
<dbReference type="NCBIfam" id="NF005511">
    <property type="entry name" value="PRK07121.1-4"/>
    <property type="match status" value="1"/>
</dbReference>
<dbReference type="OrthoDB" id="5134197at2759"/>
<feature type="domain" description="FAD-dependent oxidoreductase 2 FAD-binding" evidence="5">
    <location>
        <begin position="10"/>
        <end position="504"/>
    </location>
</feature>
<sequence>MADDTQKKPDVIVVGGGLSGMCAAVAAAEEGARVTVLDRGFGGGASFISGGVVYAGGGTKYQAQAGYHDTPDNMFCYLKHEAGNVVDDAVLRRFCNESVSNLEWLEGHGARFSGAMPSFRTSYPAGEYHLHYSGNEMAFSAASVAKPAPRGHRAVGQGLSEMEMTGAALWGAIYHSALRLGVRLEPAARVDKLLADSEGRVKGVGYRCLSDSAPWLVASYKWLTHSANRYQTMIPALSRLYNGVASFIWHKGAVQKCLEAPAVILAAGGFIMNDEMTRAFVPWASQTAPLGTAGDDGQGIRLGQSVRGRVSHMDRMSAWRFIYPPEALSEGIVLSPKGERLMAEDSYGAFLTEAMMKRASGHGFLILDSLQWEKFKSQIQVQTRGMWRFLVNYIRVWHHKSATSIEELANKFSIDASNMREAVEAYNKAIINSEPDPVEKVNYRSVISSPPFYGIDISVRSSGFMMVLGLTLGGLDVDGETGMVLNEEGKTIPGLYAAGRNAVGICSNRYVSGLSLADCVFSGRRAGRHAFQNQTTWR</sequence>
<gene>
    <name evidence="6" type="ORF">CDD82_7042</name>
</gene>